<name>A0A543IYV0_9ACTN</name>
<dbReference type="InterPro" id="IPR013422">
    <property type="entry name" value="CRISPR-assoc_prot_Cas5_N"/>
</dbReference>
<dbReference type="NCBIfam" id="TIGR02593">
    <property type="entry name" value="CRISPR_cas5"/>
    <property type="match status" value="1"/>
</dbReference>
<comment type="caution">
    <text evidence="2">The sequence shown here is derived from an EMBL/GenBank/DDBJ whole genome shotgun (WGS) entry which is preliminary data.</text>
</comment>
<evidence type="ECO:0000313" key="3">
    <source>
        <dbReference type="Proteomes" id="UP000319213"/>
    </source>
</evidence>
<reference evidence="2 3" key="1">
    <citation type="submission" date="2019-06" db="EMBL/GenBank/DDBJ databases">
        <title>Sequencing the genomes of 1000 actinobacteria strains.</title>
        <authorList>
            <person name="Klenk H.-P."/>
        </authorList>
    </citation>
    <scope>NUCLEOTIDE SEQUENCE [LARGE SCALE GENOMIC DNA]</scope>
    <source>
        <strain evidence="2 3">DSM 43186</strain>
    </source>
</reference>
<sequence length="236" mass="26258">MSVLLMQLAGPLQSWGSSSRFARRSTEPAPTKSGVIGLLAAAQGRRRGADLTDLARLRFGVRIDQPGVSVRDFQTAHHFVTDAAMPVSERYYLADAVFVAAVEGEQRLIHDLHRALRTPAFLPYLGRRSCPPARPIDLGVRDDLTLVEALEREEWHAAPWHQRRHRDRYVTLEALVEATPEDGPADTLRDQPVSFDPLHRRYALRGVLRLSFQIPNPAARSAAVPSHDPTAVLRGT</sequence>
<proteinExistence type="predicted"/>
<dbReference type="EMBL" id="VFPQ01000001">
    <property type="protein sequence ID" value="TQM75748.1"/>
    <property type="molecule type" value="Genomic_DNA"/>
</dbReference>
<keyword evidence="3" id="KW-1185">Reference proteome</keyword>
<evidence type="ECO:0000313" key="2">
    <source>
        <dbReference type="EMBL" id="TQM75748.1"/>
    </source>
</evidence>
<dbReference type="InterPro" id="IPR010147">
    <property type="entry name" value="CRISPR-assoc_prot_CasD"/>
</dbReference>
<dbReference type="Pfam" id="PF09704">
    <property type="entry name" value="Cas_Cas5d"/>
    <property type="match status" value="1"/>
</dbReference>
<accession>A0A543IYV0</accession>
<gene>
    <name evidence="2" type="ORF">FHX40_2466</name>
</gene>
<dbReference type="GO" id="GO:0003723">
    <property type="term" value="F:RNA binding"/>
    <property type="evidence" value="ECO:0007669"/>
    <property type="project" value="InterPro"/>
</dbReference>
<dbReference type="AlphaFoldDB" id="A0A543IYV0"/>
<organism evidence="2 3">
    <name type="scientific">Thermopolyspora flexuosa</name>
    <dbReference type="NCBI Taxonomy" id="103836"/>
    <lineage>
        <taxon>Bacteria</taxon>
        <taxon>Bacillati</taxon>
        <taxon>Actinomycetota</taxon>
        <taxon>Actinomycetes</taxon>
        <taxon>Streptosporangiales</taxon>
        <taxon>Streptosporangiaceae</taxon>
        <taxon>Thermopolyspora</taxon>
    </lineage>
</organism>
<dbReference type="GO" id="GO:0043571">
    <property type="term" value="P:maintenance of CRISPR repeat elements"/>
    <property type="evidence" value="ECO:0007669"/>
    <property type="project" value="InterPro"/>
</dbReference>
<dbReference type="NCBIfam" id="TIGR01868">
    <property type="entry name" value="casD_Cas5e"/>
    <property type="match status" value="1"/>
</dbReference>
<dbReference type="CDD" id="cd09645">
    <property type="entry name" value="Cas5_I-E"/>
    <property type="match status" value="1"/>
</dbReference>
<dbReference type="Gene3D" id="3.30.70.2660">
    <property type="match status" value="1"/>
</dbReference>
<protein>
    <submittedName>
        <fullName evidence="2">CRISPR system Cascade subunit CasD</fullName>
    </submittedName>
</protein>
<dbReference type="Proteomes" id="UP000319213">
    <property type="component" value="Unassembled WGS sequence"/>
</dbReference>
<dbReference type="GO" id="GO:0051607">
    <property type="term" value="P:defense response to virus"/>
    <property type="evidence" value="ECO:0007669"/>
    <property type="project" value="UniProtKB-KW"/>
</dbReference>
<keyword evidence="1" id="KW-0051">Antiviral defense</keyword>
<dbReference type="InterPro" id="IPR021124">
    <property type="entry name" value="CRISPR-assoc_prot_Cas5"/>
</dbReference>
<evidence type="ECO:0000256" key="1">
    <source>
        <dbReference type="ARBA" id="ARBA00023118"/>
    </source>
</evidence>
<dbReference type="OrthoDB" id="3189549at2"/>
<dbReference type="RefSeq" id="WP_142259719.1">
    <property type="nucleotide sequence ID" value="NZ_BMPV01000001.1"/>
</dbReference>